<feature type="compositionally biased region" description="Basic residues" evidence="1">
    <location>
        <begin position="29"/>
        <end position="47"/>
    </location>
</feature>
<evidence type="ECO:0000259" key="2">
    <source>
        <dbReference type="Pfam" id="PF12539"/>
    </source>
</evidence>
<dbReference type="Pfam" id="PF12539">
    <property type="entry name" value="Csm1"/>
    <property type="match status" value="1"/>
</dbReference>
<evidence type="ECO:0000256" key="1">
    <source>
        <dbReference type="SAM" id="MobiDB-lite"/>
    </source>
</evidence>
<name>A0AA43QP13_9LECA</name>
<dbReference type="GO" id="GO:0034506">
    <property type="term" value="C:chromosome, centromeric core domain"/>
    <property type="evidence" value="ECO:0007669"/>
    <property type="project" value="TreeGrafter"/>
</dbReference>
<evidence type="ECO:0000313" key="4">
    <source>
        <dbReference type="Proteomes" id="UP001161017"/>
    </source>
</evidence>
<dbReference type="GO" id="GO:0051315">
    <property type="term" value="P:attachment of mitotic spindle microtubules to kinetochore"/>
    <property type="evidence" value="ECO:0007669"/>
    <property type="project" value="TreeGrafter"/>
</dbReference>
<proteinExistence type="predicted"/>
<accession>A0AA43QP13</accession>
<dbReference type="FunFam" id="3.90.1150.80:FF:000001">
    <property type="entry name" value="Chromosome segregation protein (Pcs1)"/>
    <property type="match status" value="1"/>
</dbReference>
<dbReference type="GO" id="GO:0045144">
    <property type="term" value="P:meiotic sister chromatid segregation"/>
    <property type="evidence" value="ECO:0007669"/>
    <property type="project" value="TreeGrafter"/>
</dbReference>
<dbReference type="PANTHER" id="PTHR28006">
    <property type="entry name" value="MONOPOLIN COMPLEX SUBUNIT CSM1"/>
    <property type="match status" value="1"/>
</dbReference>
<dbReference type="GO" id="GO:0033551">
    <property type="term" value="C:monopolin complex"/>
    <property type="evidence" value="ECO:0007669"/>
    <property type="project" value="InterPro"/>
</dbReference>
<organism evidence="3 4">
    <name type="scientific">Ramalina farinacea</name>
    <dbReference type="NCBI Taxonomy" id="258253"/>
    <lineage>
        <taxon>Eukaryota</taxon>
        <taxon>Fungi</taxon>
        <taxon>Dikarya</taxon>
        <taxon>Ascomycota</taxon>
        <taxon>Pezizomycotina</taxon>
        <taxon>Lecanoromycetes</taxon>
        <taxon>OSLEUM clade</taxon>
        <taxon>Lecanoromycetidae</taxon>
        <taxon>Lecanorales</taxon>
        <taxon>Lecanorineae</taxon>
        <taxon>Ramalinaceae</taxon>
        <taxon>Ramalina</taxon>
    </lineage>
</organism>
<comment type="caution">
    <text evidence="3">The sequence shown here is derived from an EMBL/GenBank/DDBJ whole genome shotgun (WGS) entry which is preliminary data.</text>
</comment>
<feature type="compositionally biased region" description="Acidic residues" evidence="1">
    <location>
        <begin position="1"/>
        <end position="11"/>
    </location>
</feature>
<dbReference type="InterPro" id="IPR038608">
    <property type="entry name" value="Csm1/Pcs1_C_sf"/>
</dbReference>
<keyword evidence="4" id="KW-1185">Reference proteome</keyword>
<dbReference type="GO" id="GO:0072686">
    <property type="term" value="C:mitotic spindle"/>
    <property type="evidence" value="ECO:0007669"/>
    <property type="project" value="TreeGrafter"/>
</dbReference>
<sequence>MVDTDVEEDALNPEALPTPDSNQENMAPAKKKGRPKATAKRFTKAKRLSGGSSTTKTAPAPKSKAGAKRGALKGKKEDGHNSDDEQEDKASAQSDADATTDELNAPRRATKRKAQGTEHERPAKAHAKERSVALVNDGEFQYTPTGNRETKAKGRAGRRNIGTTLQRSSVEPSHTRVIPDTQQDDVSVMQEPADDEDVQAPQSAYRRSNNAIMPSRQRQPPPSRRRAPSASDTERAAGDPALRRRLGEMTRKYENIDQKYQSLRDTRMTEAESNYEKLRKQSETSTKAAQDLIASLKKEITTQKAIAQESRLFQEQINSRDADLAKTQALADHLSTSLAEAQNENRALQAKLANQRSKPVATDVPCNRTPGNAINSRGPPPNKPAAVGGADTITAAQIAQLKEDLYCDLTGLILRGVDIGSEADTYDCIQTGRNGTLHFKLAVAKDSDDTYENTEFQYTPRLDTNRDRDLIAILPDYLTDEITFSRTNGAMFYGRVVETLTKRKQEAP</sequence>
<dbReference type="InterPro" id="IPR020981">
    <property type="entry name" value="Csm1/Pcs1_C"/>
</dbReference>
<dbReference type="InterPro" id="IPR040349">
    <property type="entry name" value="Csm1/Pcs1"/>
</dbReference>
<dbReference type="Gene3D" id="3.90.1150.80">
    <property type="match status" value="1"/>
</dbReference>
<feature type="region of interest" description="Disordered" evidence="1">
    <location>
        <begin position="1"/>
        <end position="250"/>
    </location>
</feature>
<feature type="compositionally biased region" description="Basic and acidic residues" evidence="1">
    <location>
        <begin position="74"/>
        <end position="83"/>
    </location>
</feature>
<feature type="compositionally biased region" description="Polar residues" evidence="1">
    <location>
        <begin position="200"/>
        <end position="212"/>
    </location>
</feature>
<dbReference type="GO" id="GO:0005730">
    <property type="term" value="C:nucleolus"/>
    <property type="evidence" value="ECO:0007669"/>
    <property type="project" value="TreeGrafter"/>
</dbReference>
<dbReference type="Proteomes" id="UP001161017">
    <property type="component" value="Unassembled WGS sequence"/>
</dbReference>
<dbReference type="GO" id="GO:1990644">
    <property type="term" value="F:microtubule site clamp"/>
    <property type="evidence" value="ECO:0007669"/>
    <property type="project" value="TreeGrafter"/>
</dbReference>
<feature type="compositionally biased region" description="Basic and acidic residues" evidence="1">
    <location>
        <begin position="115"/>
        <end position="131"/>
    </location>
</feature>
<dbReference type="EMBL" id="JAPUFD010000008">
    <property type="protein sequence ID" value="MDI1488884.1"/>
    <property type="molecule type" value="Genomic_DNA"/>
</dbReference>
<reference evidence="3" key="1">
    <citation type="journal article" date="2023" name="Genome Biol. Evol.">
        <title>First Whole Genome Sequence and Flow Cytometry Genome Size Data for the Lichen-Forming Fungus Ramalina farinacea (Ascomycota).</title>
        <authorList>
            <person name="Llewellyn T."/>
            <person name="Mian S."/>
            <person name="Hill R."/>
            <person name="Leitch I.J."/>
            <person name="Gaya E."/>
        </authorList>
    </citation>
    <scope>NUCLEOTIDE SEQUENCE</scope>
    <source>
        <strain evidence="3">LIQ254RAFAR</strain>
    </source>
</reference>
<evidence type="ECO:0000313" key="3">
    <source>
        <dbReference type="EMBL" id="MDI1488884.1"/>
    </source>
</evidence>
<dbReference type="AlphaFoldDB" id="A0AA43QP13"/>
<feature type="compositionally biased region" description="Basic and acidic residues" evidence="1">
    <location>
        <begin position="232"/>
        <end position="250"/>
    </location>
</feature>
<protein>
    <recommendedName>
        <fullName evidence="2">Monopolin complex subunit Csm1/Pcs1 C-terminal domain-containing protein</fullName>
    </recommendedName>
</protein>
<gene>
    <name evidence="3" type="ORF">OHK93_008161</name>
</gene>
<feature type="region of interest" description="Disordered" evidence="1">
    <location>
        <begin position="353"/>
        <end position="385"/>
    </location>
</feature>
<dbReference type="PANTHER" id="PTHR28006:SF1">
    <property type="entry name" value="MONOPOLIN COMPLEX SUBUNIT CSM1"/>
    <property type="match status" value="1"/>
</dbReference>
<dbReference type="CDD" id="cd23787">
    <property type="entry name" value="RWD_CSM1"/>
    <property type="match status" value="1"/>
</dbReference>
<feature type="compositionally biased region" description="Polar residues" evidence="1">
    <location>
        <begin position="161"/>
        <end position="172"/>
    </location>
</feature>
<feature type="domain" description="Monopolin complex subunit Csm1/Pcs1 C-terminal" evidence="2">
    <location>
        <begin position="400"/>
        <end position="486"/>
    </location>
</feature>